<dbReference type="Proteomes" id="UP001058074">
    <property type="component" value="Unassembled WGS sequence"/>
</dbReference>
<comment type="caution">
    <text evidence="1">The sequence shown here is derived from an EMBL/GenBank/DDBJ whole genome shotgun (WGS) entry which is preliminary data.</text>
</comment>
<accession>A0ACB5RHV6</accession>
<name>A0ACB5RHV6_9CLOT</name>
<dbReference type="EMBL" id="BROD01000001">
    <property type="protein sequence ID" value="GKX68673.1"/>
    <property type="molecule type" value="Genomic_DNA"/>
</dbReference>
<gene>
    <name evidence="1" type="ORF">rsdtw13_39310</name>
</gene>
<reference evidence="1" key="1">
    <citation type="journal article" date="2025" name="Int. J. Syst. Evol. Microbiol.">
        <title>Inconstantimicrobium mannanitabidum sp. nov., a novel member of the family Clostridiaceae isolated from anoxic soil under the treatment of reductive soil disinfestation.</title>
        <authorList>
            <person name="Ueki A."/>
            <person name="Tonouchi A."/>
            <person name="Honma S."/>
            <person name="Kaku N."/>
            <person name="Ueki K."/>
        </authorList>
    </citation>
    <scope>NUCLEOTIDE SEQUENCE</scope>
    <source>
        <strain evidence="1">TW13</strain>
    </source>
</reference>
<evidence type="ECO:0000313" key="1">
    <source>
        <dbReference type="EMBL" id="GKX68673.1"/>
    </source>
</evidence>
<proteinExistence type="predicted"/>
<protein>
    <submittedName>
        <fullName evidence="1">Zn-finger containing protein</fullName>
    </submittedName>
</protein>
<sequence>MPYKAGDKYMNFKNFMNGRYGVDILSKVIILVALMFCLFRYTRLLGLLFIGVAFYRILSRDIFKRQQEKIRFDNFLKDMAFKFGSKAMGYKTQKPFNQRVNDWFSEKKNYKIVQCSRCNQKLRVPRGKGKIIITCRKCGYEFKAKS</sequence>
<evidence type="ECO:0000313" key="2">
    <source>
        <dbReference type="Proteomes" id="UP001058074"/>
    </source>
</evidence>
<keyword evidence="2" id="KW-1185">Reference proteome</keyword>
<organism evidence="1 2">
    <name type="scientific">Inconstantimicrobium mannanitabidum</name>
    <dbReference type="NCBI Taxonomy" id="1604901"/>
    <lineage>
        <taxon>Bacteria</taxon>
        <taxon>Bacillati</taxon>
        <taxon>Bacillota</taxon>
        <taxon>Clostridia</taxon>
        <taxon>Eubacteriales</taxon>
        <taxon>Clostridiaceae</taxon>
        <taxon>Inconstantimicrobium</taxon>
    </lineage>
</organism>